<feature type="compositionally biased region" description="Pro residues" evidence="1">
    <location>
        <begin position="601"/>
        <end position="612"/>
    </location>
</feature>
<organism evidence="2 3">
    <name type="scientific">Prorocentrum cordatum</name>
    <dbReference type="NCBI Taxonomy" id="2364126"/>
    <lineage>
        <taxon>Eukaryota</taxon>
        <taxon>Sar</taxon>
        <taxon>Alveolata</taxon>
        <taxon>Dinophyceae</taxon>
        <taxon>Prorocentrales</taxon>
        <taxon>Prorocentraceae</taxon>
        <taxon>Prorocentrum</taxon>
    </lineage>
</organism>
<name>A0ABN9W7P6_9DINO</name>
<keyword evidence="3" id="KW-1185">Reference proteome</keyword>
<feature type="region of interest" description="Disordered" evidence="1">
    <location>
        <begin position="178"/>
        <end position="199"/>
    </location>
</feature>
<evidence type="ECO:0000256" key="1">
    <source>
        <dbReference type="SAM" id="MobiDB-lite"/>
    </source>
</evidence>
<comment type="caution">
    <text evidence="2">The sequence shown here is derived from an EMBL/GenBank/DDBJ whole genome shotgun (WGS) entry which is preliminary data.</text>
</comment>
<evidence type="ECO:0000313" key="3">
    <source>
        <dbReference type="Proteomes" id="UP001189429"/>
    </source>
</evidence>
<gene>
    <name evidence="2" type="ORF">PCOR1329_LOCUS64792</name>
</gene>
<accession>A0ABN9W7P6</accession>
<feature type="region of interest" description="Disordered" evidence="1">
    <location>
        <begin position="598"/>
        <end position="618"/>
    </location>
</feature>
<feature type="region of interest" description="Disordered" evidence="1">
    <location>
        <begin position="558"/>
        <end position="586"/>
    </location>
</feature>
<reference evidence="2" key="1">
    <citation type="submission" date="2023-10" db="EMBL/GenBank/DDBJ databases">
        <authorList>
            <person name="Chen Y."/>
            <person name="Shah S."/>
            <person name="Dougan E. K."/>
            <person name="Thang M."/>
            <person name="Chan C."/>
        </authorList>
    </citation>
    <scope>NUCLEOTIDE SEQUENCE [LARGE SCALE GENOMIC DNA]</scope>
</reference>
<sequence>MRDAEYPFLICDELALPLFEAATSTAIIELCFWLLKRGQVQLGLSVTPGARQRPRTDECLMPLGPAITLHDEAWGAHAIDLLTMTGFSMSGSVVDLRPITLLPVIYKWRSHSLRLLLGGPAAPFLFNLRLDALIDVFARRCERRGWGWGFRWQVFLLDAPGFYARRSKRWSAADKAMPASSAPEGVSGSCGRERAATSGNRSPLFLESEVEAVLPQTPSTAAADHPGACTPVRDLLTGNPWVIAAGETLPNRLSDVIITAEVRVDKLKYACEEASKNVPPSAGYTETMIMECISDFMSSDAAPLLAWESETAERGCAREGVDHSPAAGFARVAARPPAAALPPEAARERRARGACNGGEVLATPAPGGPRVGVQRDGRAADLAIEDGEDGAGEGGGEGSFEEIGLRPVAAARRPLALGAAAPPAPVAADRARWRPAAPPRARRGRARGLVEIAQLRREESLRRAEKALEAEQQLLGEARHRHAVGQARGLVEIGRHLAPAEGIGEAVAPASFSMGGGAEGGCQSMCAGQCEAPLRRSMCAAFSSELCRSISAVSGHDAGVPGPGGGALVPERADGRRRSARAPSPMKAEAFRLSLSQEPRPLAPGEPPPPIASGPVADPGRMLDAGYCPKEICPGPSSLLTCTDLALSGLGWQDIERLWAQKTRLDGLFDSGRGDLYRRAREQARPISPRCAPLPRPVGPHPNRLAEFYAVHP</sequence>
<evidence type="ECO:0000313" key="2">
    <source>
        <dbReference type="EMBL" id="CAK0882205.1"/>
    </source>
</evidence>
<dbReference type="Proteomes" id="UP001189429">
    <property type="component" value="Unassembled WGS sequence"/>
</dbReference>
<proteinExistence type="predicted"/>
<dbReference type="EMBL" id="CAUYUJ010018281">
    <property type="protein sequence ID" value="CAK0882205.1"/>
    <property type="molecule type" value="Genomic_DNA"/>
</dbReference>
<protein>
    <submittedName>
        <fullName evidence="2">Uncharacterized protein</fullName>
    </submittedName>
</protein>